<dbReference type="EMBL" id="CP047423">
    <property type="protein sequence ID" value="QPD05420.1"/>
    <property type="molecule type" value="Genomic_DNA"/>
</dbReference>
<dbReference type="KEGG" id="nkf:Nkreftii_003194"/>
<evidence type="ECO:0000313" key="2">
    <source>
        <dbReference type="EMBL" id="QPD05420.1"/>
    </source>
</evidence>
<reference evidence="2 3" key="1">
    <citation type="journal article" date="2020" name="ISME J.">
        <title>Enrichment and physiological characterization of a novel comammox Nitrospira indicates ammonium inhibition of complete nitrification.</title>
        <authorList>
            <person name="Sakoula D."/>
            <person name="Koch H."/>
            <person name="Frank J."/>
            <person name="Jetten M.S.M."/>
            <person name="van Kessel M.A.H.J."/>
            <person name="Lucker S."/>
        </authorList>
    </citation>
    <scope>NUCLEOTIDE SEQUENCE [LARGE SCALE GENOMIC DNA]</scope>
    <source>
        <strain evidence="2">Comreactor17</strain>
    </source>
</reference>
<accession>A0A7S8FGB1</accession>
<name>A0A7S8FGB1_9BACT</name>
<protein>
    <recommendedName>
        <fullName evidence="4">Lipoprotein</fullName>
    </recommendedName>
</protein>
<dbReference type="AlphaFoldDB" id="A0A7S8FGB1"/>
<keyword evidence="1" id="KW-0732">Signal</keyword>
<dbReference type="Proteomes" id="UP000593737">
    <property type="component" value="Chromosome"/>
</dbReference>
<gene>
    <name evidence="2" type="ORF">Nkreftii_003194</name>
</gene>
<proteinExistence type="predicted"/>
<organism evidence="2 3">
    <name type="scientific">Candidatus Nitrospira kreftii</name>
    <dbReference type="NCBI Taxonomy" id="2652173"/>
    <lineage>
        <taxon>Bacteria</taxon>
        <taxon>Pseudomonadati</taxon>
        <taxon>Nitrospirota</taxon>
        <taxon>Nitrospiria</taxon>
        <taxon>Nitrospirales</taxon>
        <taxon>Nitrospiraceae</taxon>
        <taxon>Nitrospira</taxon>
    </lineage>
</organism>
<evidence type="ECO:0000256" key="1">
    <source>
        <dbReference type="SAM" id="SignalP"/>
    </source>
</evidence>
<evidence type="ECO:0000313" key="3">
    <source>
        <dbReference type="Proteomes" id="UP000593737"/>
    </source>
</evidence>
<sequence length="179" mass="19875">MRRFLLGLLPLVLAGCPTTTAMMVGAPALLSKSEFDERRTETKQQIEKGLISKEAGETNCRQMLHTVDRNHSAPPPVDPAICDFGSVADTLYELTKSVESGTLTPELWVTKCQQLTGAPSGKNECRYDPFMDRLAQWGRLVKEGQANKEGAEMDCRNYVKQVRQHPIPGPEIKEEACNL</sequence>
<evidence type="ECO:0008006" key="4">
    <source>
        <dbReference type="Google" id="ProtNLM"/>
    </source>
</evidence>
<dbReference type="PROSITE" id="PS51257">
    <property type="entry name" value="PROKAR_LIPOPROTEIN"/>
    <property type="match status" value="1"/>
</dbReference>
<feature type="signal peptide" evidence="1">
    <location>
        <begin position="1"/>
        <end position="21"/>
    </location>
</feature>
<feature type="chain" id="PRO_5032614127" description="Lipoprotein" evidence="1">
    <location>
        <begin position="22"/>
        <end position="179"/>
    </location>
</feature>